<dbReference type="InParanoid" id="A0A0P0VMB0"/>
<dbReference type="PaxDb" id="39947-A0A0P0VMB0"/>
<evidence type="ECO:0000313" key="2">
    <source>
        <dbReference type="EMBL" id="BAS80042.1"/>
    </source>
</evidence>
<accession>A0A0P0VMB0</accession>
<feature type="region of interest" description="Disordered" evidence="1">
    <location>
        <begin position="35"/>
        <end position="68"/>
    </location>
</feature>
<proteinExistence type="evidence at protein level"/>
<dbReference type="STRING" id="39947.A0A0P0VMB0"/>
<gene>
    <name evidence="2" type="ordered locus">Os02g0649400</name>
    <name evidence="2" type="ORF">OSNPB_020649400</name>
</gene>
<name>A0A0P0VMB0_ORYSJ</name>
<reference evidence="3" key="1">
    <citation type="journal article" date="2005" name="Nature">
        <title>The map-based sequence of the rice genome.</title>
        <authorList>
            <consortium name="International rice genome sequencing project (IRGSP)"/>
            <person name="Matsumoto T."/>
            <person name="Wu J."/>
            <person name="Kanamori H."/>
            <person name="Katayose Y."/>
            <person name="Fujisawa M."/>
            <person name="Namiki N."/>
            <person name="Mizuno H."/>
            <person name="Yamamoto K."/>
            <person name="Antonio B.A."/>
            <person name="Baba T."/>
            <person name="Sakata K."/>
            <person name="Nagamura Y."/>
            <person name="Aoki H."/>
            <person name="Arikawa K."/>
            <person name="Arita K."/>
            <person name="Bito T."/>
            <person name="Chiden Y."/>
            <person name="Fujitsuka N."/>
            <person name="Fukunaka R."/>
            <person name="Hamada M."/>
            <person name="Harada C."/>
            <person name="Hayashi A."/>
            <person name="Hijishita S."/>
            <person name="Honda M."/>
            <person name="Hosokawa S."/>
            <person name="Ichikawa Y."/>
            <person name="Idonuma A."/>
            <person name="Iijima M."/>
            <person name="Ikeda M."/>
            <person name="Ikeno M."/>
            <person name="Ito K."/>
            <person name="Ito S."/>
            <person name="Ito T."/>
            <person name="Ito Y."/>
            <person name="Ito Y."/>
            <person name="Iwabuchi A."/>
            <person name="Kamiya K."/>
            <person name="Karasawa W."/>
            <person name="Kurita K."/>
            <person name="Katagiri S."/>
            <person name="Kikuta A."/>
            <person name="Kobayashi H."/>
            <person name="Kobayashi N."/>
            <person name="Machita K."/>
            <person name="Maehara T."/>
            <person name="Masukawa M."/>
            <person name="Mizubayashi T."/>
            <person name="Mukai Y."/>
            <person name="Nagasaki H."/>
            <person name="Nagata Y."/>
            <person name="Naito S."/>
            <person name="Nakashima M."/>
            <person name="Nakama Y."/>
            <person name="Nakamichi Y."/>
            <person name="Nakamura M."/>
            <person name="Meguro A."/>
            <person name="Negishi M."/>
            <person name="Ohta I."/>
            <person name="Ohta T."/>
            <person name="Okamoto M."/>
            <person name="Ono N."/>
            <person name="Saji S."/>
            <person name="Sakaguchi M."/>
            <person name="Sakai K."/>
            <person name="Shibata M."/>
            <person name="Shimokawa T."/>
            <person name="Song J."/>
            <person name="Takazaki Y."/>
            <person name="Terasawa K."/>
            <person name="Tsugane M."/>
            <person name="Tsuji K."/>
            <person name="Ueda S."/>
            <person name="Waki K."/>
            <person name="Yamagata H."/>
            <person name="Yamamoto M."/>
            <person name="Yamamoto S."/>
            <person name="Yamane H."/>
            <person name="Yoshiki S."/>
            <person name="Yoshihara R."/>
            <person name="Yukawa K."/>
            <person name="Zhong H."/>
            <person name="Yano M."/>
            <person name="Yuan Q."/>
            <person name="Ouyang S."/>
            <person name="Liu J."/>
            <person name="Jones K.M."/>
            <person name="Gansberger K."/>
            <person name="Moffat K."/>
            <person name="Hill J."/>
            <person name="Bera J."/>
            <person name="Fadrosh D."/>
            <person name="Jin S."/>
            <person name="Johri S."/>
            <person name="Kim M."/>
            <person name="Overton L."/>
            <person name="Reardon M."/>
            <person name="Tsitrin T."/>
            <person name="Vuong H."/>
            <person name="Weaver B."/>
            <person name="Ciecko A."/>
            <person name="Tallon L."/>
            <person name="Jackson J."/>
            <person name="Pai G."/>
            <person name="Aken S.V."/>
            <person name="Utterback T."/>
            <person name="Reidmuller S."/>
            <person name="Feldblyum T."/>
            <person name="Hsiao J."/>
            <person name="Zismann V."/>
            <person name="Iobst S."/>
            <person name="de Vazeille A.R."/>
            <person name="Buell C.R."/>
            <person name="Ying K."/>
            <person name="Li Y."/>
            <person name="Lu T."/>
            <person name="Huang Y."/>
            <person name="Zhao Q."/>
            <person name="Feng Q."/>
            <person name="Zhang L."/>
            <person name="Zhu J."/>
            <person name="Weng Q."/>
            <person name="Mu J."/>
            <person name="Lu Y."/>
            <person name="Fan D."/>
            <person name="Liu Y."/>
            <person name="Guan J."/>
            <person name="Zhang Y."/>
            <person name="Yu S."/>
            <person name="Liu X."/>
            <person name="Zhang Y."/>
            <person name="Hong G."/>
            <person name="Han B."/>
            <person name="Choisne N."/>
            <person name="Demange N."/>
            <person name="Orjeda G."/>
            <person name="Samain S."/>
            <person name="Cattolico L."/>
            <person name="Pelletier E."/>
            <person name="Couloux A."/>
            <person name="Segurens B."/>
            <person name="Wincker P."/>
            <person name="D'Hont A."/>
            <person name="Scarpelli C."/>
            <person name="Weissenbach J."/>
            <person name="Salanoubat M."/>
            <person name="Quetier F."/>
            <person name="Yu Y."/>
            <person name="Kim H.R."/>
            <person name="Rambo T."/>
            <person name="Currie J."/>
            <person name="Collura K."/>
            <person name="Luo M."/>
            <person name="Yang T."/>
            <person name="Ammiraju J.S.S."/>
            <person name="Engler F."/>
            <person name="Soderlund C."/>
            <person name="Wing R.A."/>
            <person name="Palmer L.E."/>
            <person name="de la Bastide M."/>
            <person name="Spiegel L."/>
            <person name="Nascimento L."/>
            <person name="Zutavern T."/>
            <person name="O'Shaughnessy A."/>
            <person name="Dike S."/>
            <person name="Dedhia N."/>
            <person name="Preston R."/>
            <person name="Balija V."/>
            <person name="McCombie W.R."/>
            <person name="Chow T."/>
            <person name="Chen H."/>
            <person name="Chung M."/>
            <person name="Chen C."/>
            <person name="Shaw J."/>
            <person name="Wu H."/>
            <person name="Hsiao K."/>
            <person name="Chao Y."/>
            <person name="Chu M."/>
            <person name="Cheng C."/>
            <person name="Hour A."/>
            <person name="Lee P."/>
            <person name="Lin S."/>
            <person name="Lin Y."/>
            <person name="Liou J."/>
            <person name="Liu S."/>
            <person name="Hsing Y."/>
            <person name="Raghuvanshi S."/>
            <person name="Mohanty A."/>
            <person name="Bharti A.K."/>
            <person name="Gaur A."/>
            <person name="Gupta V."/>
            <person name="Kumar D."/>
            <person name="Ravi V."/>
            <person name="Vij S."/>
            <person name="Kapur A."/>
            <person name="Khurana P."/>
            <person name="Khurana P."/>
            <person name="Khurana J.P."/>
            <person name="Tyagi A.K."/>
            <person name="Gaikwad K."/>
            <person name="Singh A."/>
            <person name="Dalal V."/>
            <person name="Srivastava S."/>
            <person name="Dixit A."/>
            <person name="Pal A.K."/>
            <person name="Ghazi I.A."/>
            <person name="Yadav M."/>
            <person name="Pandit A."/>
            <person name="Bhargava A."/>
            <person name="Sureshbabu K."/>
            <person name="Batra K."/>
            <person name="Sharma T.R."/>
            <person name="Mohapatra T."/>
            <person name="Singh N.K."/>
            <person name="Messing J."/>
            <person name="Nelson A.B."/>
            <person name="Fuks G."/>
            <person name="Kavchok S."/>
            <person name="Keizer G."/>
            <person name="Linton E."/>
            <person name="Llaca V."/>
            <person name="Song R."/>
            <person name="Tanyolac B."/>
            <person name="Young S."/>
            <person name="Ho-Il K."/>
            <person name="Hahn J.H."/>
            <person name="Sangsakoo G."/>
            <person name="Vanavichit A."/>
            <person name="de Mattos Luiz.A.T."/>
            <person name="Zimmer P.D."/>
            <person name="Malone G."/>
            <person name="Dellagostin O."/>
            <person name="de Oliveira A.C."/>
            <person name="Bevan M."/>
            <person name="Bancroft I."/>
            <person name="Minx P."/>
            <person name="Cordum H."/>
            <person name="Wilson R."/>
            <person name="Cheng Z."/>
            <person name="Jin W."/>
            <person name="Jiang J."/>
            <person name="Leong S.A."/>
            <person name="Iwama H."/>
            <person name="Gojobori T."/>
            <person name="Itoh T."/>
            <person name="Niimura Y."/>
            <person name="Fujii Y."/>
            <person name="Habara T."/>
            <person name="Sakai H."/>
            <person name="Sato Y."/>
            <person name="Wilson G."/>
            <person name="Kumar K."/>
            <person name="McCouch S."/>
            <person name="Juretic N."/>
            <person name="Hoen D."/>
            <person name="Wright S."/>
            <person name="Bruskiewich R."/>
            <person name="Bureau T."/>
            <person name="Miyao A."/>
            <person name="Hirochika H."/>
            <person name="Nishikawa T."/>
            <person name="Kadowaki K."/>
            <person name="Sugiura M."/>
            <person name="Burr B."/>
            <person name="Sasaki T."/>
        </authorList>
    </citation>
    <scope>NUCLEOTIDE SEQUENCE [LARGE SCALE GENOMIC DNA]</scope>
    <source>
        <strain evidence="3">cv. Nipponbare</strain>
    </source>
</reference>
<keyword evidence="3" id="KW-1185">Reference proteome</keyword>
<dbReference type="Proteomes" id="UP000059680">
    <property type="component" value="Chromosome 2"/>
</dbReference>
<feature type="compositionally biased region" description="Low complexity" evidence="1">
    <location>
        <begin position="35"/>
        <end position="46"/>
    </location>
</feature>
<reference evidence="2 3" key="2">
    <citation type="journal article" date="2013" name="Plant Cell Physiol.">
        <title>Rice Annotation Project Database (RAP-DB): an integrative and interactive database for rice genomics.</title>
        <authorList>
            <person name="Sakai H."/>
            <person name="Lee S.S."/>
            <person name="Tanaka T."/>
            <person name="Numa H."/>
            <person name="Kim J."/>
            <person name="Kawahara Y."/>
            <person name="Wakimoto H."/>
            <person name="Yang C.C."/>
            <person name="Iwamoto M."/>
            <person name="Abe T."/>
            <person name="Yamada Y."/>
            <person name="Muto A."/>
            <person name="Inokuchi H."/>
            <person name="Ikemura T."/>
            <person name="Matsumoto T."/>
            <person name="Sasaki T."/>
            <person name="Itoh T."/>
        </authorList>
    </citation>
    <scope>NUCLEOTIDE SEQUENCE [LARGE SCALE GENOMIC DNA]</scope>
    <source>
        <strain evidence="3">cv. Nipponbare</strain>
    </source>
</reference>
<dbReference type="PANTHER" id="PTHR10794">
    <property type="entry name" value="ABHYDROLASE DOMAIN-CONTAINING PROTEIN"/>
    <property type="match status" value="1"/>
</dbReference>
<organism evidence="2 3">
    <name type="scientific">Oryza sativa subsp. japonica</name>
    <name type="common">Rice</name>
    <dbReference type="NCBI Taxonomy" id="39947"/>
    <lineage>
        <taxon>Eukaryota</taxon>
        <taxon>Viridiplantae</taxon>
        <taxon>Streptophyta</taxon>
        <taxon>Embryophyta</taxon>
        <taxon>Tracheophyta</taxon>
        <taxon>Spermatophyta</taxon>
        <taxon>Magnoliopsida</taxon>
        <taxon>Liliopsida</taxon>
        <taxon>Poales</taxon>
        <taxon>Poaceae</taxon>
        <taxon>BOP clade</taxon>
        <taxon>Oryzoideae</taxon>
        <taxon>Oryzeae</taxon>
        <taxon>Oryzinae</taxon>
        <taxon>Oryza</taxon>
        <taxon>Oryza sativa</taxon>
    </lineage>
</organism>
<dbReference type="AlphaFoldDB" id="A0A0P0VMB0"/>
<evidence type="ECO:0000256" key="1">
    <source>
        <dbReference type="SAM" id="MobiDB-lite"/>
    </source>
</evidence>
<dbReference type="EMBL" id="AP014958">
    <property type="protein sequence ID" value="BAS80042.1"/>
    <property type="molecule type" value="Genomic_DNA"/>
</dbReference>
<dbReference type="PANTHER" id="PTHR10794:SF84">
    <property type="entry name" value="ESTERASE_LIPASE_THIOESTERASE FAMILY PROTEIN"/>
    <property type="match status" value="1"/>
</dbReference>
<keyword evidence="4" id="KW-1267">Proteomics identification</keyword>
<feature type="non-terminal residue" evidence="2">
    <location>
        <position position="139"/>
    </location>
</feature>
<dbReference type="InterPro" id="IPR050960">
    <property type="entry name" value="AB_hydrolase_4_sf"/>
</dbReference>
<evidence type="ECO:0000313" key="3">
    <source>
        <dbReference type="Proteomes" id="UP000059680"/>
    </source>
</evidence>
<dbReference type="FunCoup" id="A0A0P0VMB0">
    <property type="interactions" value="24"/>
</dbReference>
<reference evidence="2 3" key="3">
    <citation type="journal article" date="2013" name="Rice">
        <title>Improvement of the Oryza sativa Nipponbare reference genome using next generation sequence and optical map data.</title>
        <authorList>
            <person name="Kawahara Y."/>
            <person name="de la Bastide M."/>
            <person name="Hamilton J.P."/>
            <person name="Kanamori H."/>
            <person name="McCombie W.R."/>
            <person name="Ouyang S."/>
            <person name="Schwartz D.C."/>
            <person name="Tanaka T."/>
            <person name="Wu J."/>
            <person name="Zhou S."/>
            <person name="Childs K.L."/>
            <person name="Davidson R.M."/>
            <person name="Lin H."/>
            <person name="Quesada-Ocampo L."/>
            <person name="Vaillancourt B."/>
            <person name="Sakai H."/>
            <person name="Lee S.S."/>
            <person name="Kim J."/>
            <person name="Numa H."/>
            <person name="Itoh T."/>
            <person name="Buell C.R."/>
            <person name="Matsumoto T."/>
        </authorList>
    </citation>
    <scope>NUCLEOTIDE SEQUENCE [LARGE SCALE GENOMIC DNA]</scope>
    <source>
        <strain evidence="3">cv. Nipponbare</strain>
    </source>
</reference>
<dbReference type="eggNOG" id="KOG1838">
    <property type="taxonomic scope" value="Eukaryota"/>
</dbReference>
<dbReference type="Gramene" id="Os02t0649400-00">
    <property type="protein sequence ID" value="Os02t0649400-00"/>
    <property type="gene ID" value="Os02g0649400"/>
</dbReference>
<evidence type="ECO:0007829" key="4">
    <source>
        <dbReference type="PeptideAtlas" id="A0A0P0VMB0"/>
    </source>
</evidence>
<sequence>MAAPPTPSSPLVASTRRFVAPRLRSLLPAAAVSMSSTSSSSISAPSNGRPVSGGAGEQRPPPSPLLPHESLEVAGARCGLLAGFDSLRRPYRAFPIVASNRHVETIFAAFARSLPAVALRRECLRTPDDGAVALDWVSG</sequence>
<protein>
    <submittedName>
        <fullName evidence="2">Os02g0649400 protein</fullName>
    </submittedName>
</protein>